<accession>A0A2G9THW5</accession>
<comment type="similarity">
    <text evidence="2">Belongs to the UPF0389 family.</text>
</comment>
<organism evidence="8 9">
    <name type="scientific">Teladorsagia circumcincta</name>
    <name type="common">Brown stomach worm</name>
    <name type="synonym">Ostertagia circumcincta</name>
    <dbReference type="NCBI Taxonomy" id="45464"/>
    <lineage>
        <taxon>Eukaryota</taxon>
        <taxon>Metazoa</taxon>
        <taxon>Ecdysozoa</taxon>
        <taxon>Nematoda</taxon>
        <taxon>Chromadorea</taxon>
        <taxon>Rhabditida</taxon>
        <taxon>Rhabditina</taxon>
        <taxon>Rhabditomorpha</taxon>
        <taxon>Strongyloidea</taxon>
        <taxon>Trichostrongylidae</taxon>
        <taxon>Teladorsagia</taxon>
    </lineage>
</organism>
<proteinExistence type="inferred from homology"/>
<reference evidence="8 9" key="1">
    <citation type="submission" date="2015-09" db="EMBL/GenBank/DDBJ databases">
        <title>Draft genome of the parasitic nematode Teladorsagia circumcincta isolate WARC Sus (inbred).</title>
        <authorList>
            <person name="Mitreva M."/>
        </authorList>
    </citation>
    <scope>NUCLEOTIDE SEQUENCE [LARGE SCALE GENOMIC DNA]</scope>
    <source>
        <strain evidence="8 9">S</strain>
    </source>
</reference>
<evidence type="ECO:0000313" key="8">
    <source>
        <dbReference type="EMBL" id="PIO57569.1"/>
    </source>
</evidence>
<dbReference type="EMBL" id="KZ364804">
    <property type="protein sequence ID" value="PIO57569.1"/>
    <property type="molecule type" value="Genomic_DNA"/>
</dbReference>
<dbReference type="InterPro" id="IPR009432">
    <property type="entry name" value="DUF1075"/>
</dbReference>
<dbReference type="GO" id="GO:0016020">
    <property type="term" value="C:membrane"/>
    <property type="evidence" value="ECO:0007669"/>
    <property type="project" value="UniProtKB-SubCell"/>
</dbReference>
<dbReference type="OrthoDB" id="8193498at2759"/>
<dbReference type="PANTHER" id="PTHR13674:SF5">
    <property type="entry name" value="UPF0389 PROTEIN CG9231"/>
    <property type="match status" value="1"/>
</dbReference>
<evidence type="ECO:0000256" key="5">
    <source>
        <dbReference type="ARBA" id="ARBA00023136"/>
    </source>
</evidence>
<feature type="compositionally biased region" description="Basic and acidic residues" evidence="6">
    <location>
        <begin position="26"/>
        <end position="37"/>
    </location>
</feature>
<evidence type="ECO:0000256" key="7">
    <source>
        <dbReference type="SAM" id="Phobius"/>
    </source>
</evidence>
<evidence type="ECO:0000256" key="4">
    <source>
        <dbReference type="ARBA" id="ARBA00022989"/>
    </source>
</evidence>
<evidence type="ECO:0000256" key="3">
    <source>
        <dbReference type="ARBA" id="ARBA00022692"/>
    </source>
</evidence>
<dbReference type="AlphaFoldDB" id="A0A2G9THW5"/>
<comment type="subcellular location">
    <subcellularLocation>
        <location evidence="1">Membrane</location>
        <topology evidence="1">Single-pass membrane protein</topology>
    </subcellularLocation>
</comment>
<dbReference type="Proteomes" id="UP000230423">
    <property type="component" value="Unassembled WGS sequence"/>
</dbReference>
<protein>
    <submittedName>
        <fullName evidence="8">Uncharacterized protein</fullName>
    </submittedName>
</protein>
<evidence type="ECO:0000256" key="1">
    <source>
        <dbReference type="ARBA" id="ARBA00004167"/>
    </source>
</evidence>
<keyword evidence="3 7" id="KW-0812">Transmembrane</keyword>
<evidence type="ECO:0000256" key="2">
    <source>
        <dbReference type="ARBA" id="ARBA00007363"/>
    </source>
</evidence>
<evidence type="ECO:0000256" key="6">
    <source>
        <dbReference type="SAM" id="MobiDB-lite"/>
    </source>
</evidence>
<keyword evidence="5 7" id="KW-0472">Membrane</keyword>
<keyword evidence="9" id="KW-1185">Reference proteome</keyword>
<feature type="region of interest" description="Disordered" evidence="6">
    <location>
        <begin position="1"/>
        <end position="39"/>
    </location>
</feature>
<dbReference type="PANTHER" id="PTHR13674">
    <property type="entry name" value="GROWTH AND TRANSFORMATION-DEPENDENT PROTEIN"/>
    <property type="match status" value="1"/>
</dbReference>
<sequence length="118" mass="13539">MEFFQTPSEATAADGTHHASLPQNDKQVKSDRLHGADEMSGIRPTKWQRRFLVTTRLYKSQDEIPQYVANATMNRMHNRMRAIVITSAVLLFYVIITTARSSTETKIIRDREAMLAEK</sequence>
<dbReference type="Pfam" id="PF06388">
    <property type="entry name" value="DUF1075"/>
    <property type="match status" value="1"/>
</dbReference>
<feature type="transmembrane region" description="Helical" evidence="7">
    <location>
        <begin position="82"/>
        <end position="99"/>
    </location>
</feature>
<keyword evidence="4 7" id="KW-1133">Transmembrane helix</keyword>
<gene>
    <name evidence="8" type="ORF">TELCIR_21016</name>
</gene>
<name>A0A2G9THW5_TELCI</name>
<evidence type="ECO:0000313" key="9">
    <source>
        <dbReference type="Proteomes" id="UP000230423"/>
    </source>
</evidence>